<feature type="domain" description="N-acetyltransferase" evidence="2">
    <location>
        <begin position="4"/>
        <end position="150"/>
    </location>
</feature>
<evidence type="ECO:0000256" key="1">
    <source>
        <dbReference type="ARBA" id="ARBA00022679"/>
    </source>
</evidence>
<dbReference type="PANTHER" id="PTHR13947">
    <property type="entry name" value="GNAT FAMILY N-ACETYLTRANSFERASE"/>
    <property type="match status" value="1"/>
</dbReference>
<evidence type="ECO:0000313" key="3">
    <source>
        <dbReference type="EMBL" id="MDV0443832.1"/>
    </source>
</evidence>
<dbReference type="GO" id="GO:0035447">
    <property type="term" value="F:mycothiol synthase activity"/>
    <property type="evidence" value="ECO:0007669"/>
    <property type="project" value="UniProtKB-EC"/>
</dbReference>
<dbReference type="CDD" id="cd04301">
    <property type="entry name" value="NAT_SF"/>
    <property type="match status" value="1"/>
</dbReference>
<name>A0AAE4MH45_9EURY</name>
<evidence type="ECO:0000313" key="4">
    <source>
        <dbReference type="Proteomes" id="UP001283212"/>
    </source>
</evidence>
<keyword evidence="3" id="KW-0012">Acyltransferase</keyword>
<dbReference type="InterPro" id="IPR017255">
    <property type="entry name" value="AcTrfase_GNAT_prd"/>
</dbReference>
<dbReference type="RefSeq" id="WP_338096343.1">
    <property type="nucleotide sequence ID" value="NZ_JAWDKB010000004.1"/>
</dbReference>
<accession>A0AAE4MH45</accession>
<keyword evidence="1 3" id="KW-0808">Transferase</keyword>
<dbReference type="PANTHER" id="PTHR13947:SF37">
    <property type="entry name" value="LD18367P"/>
    <property type="match status" value="1"/>
</dbReference>
<dbReference type="Pfam" id="PF00583">
    <property type="entry name" value="Acetyltransf_1"/>
    <property type="match status" value="1"/>
</dbReference>
<evidence type="ECO:0000259" key="2">
    <source>
        <dbReference type="PROSITE" id="PS51186"/>
    </source>
</evidence>
<dbReference type="GO" id="GO:0008080">
    <property type="term" value="F:N-acetyltransferase activity"/>
    <property type="evidence" value="ECO:0007669"/>
    <property type="project" value="InterPro"/>
</dbReference>
<dbReference type="InterPro" id="IPR050769">
    <property type="entry name" value="NAT_camello-type"/>
</dbReference>
<keyword evidence="4" id="KW-1185">Reference proteome</keyword>
<dbReference type="EC" id="2.3.1.189" evidence="3"/>
<proteinExistence type="predicted"/>
<dbReference type="Proteomes" id="UP001283212">
    <property type="component" value="Unassembled WGS sequence"/>
</dbReference>
<protein>
    <submittedName>
        <fullName evidence="3">Mycothiol acetyltransferase</fullName>
        <ecNumber evidence="3">2.3.1.189</ecNumber>
    </submittedName>
</protein>
<organism evidence="3 4">
    <name type="scientific">Methanorbis rubei</name>
    <dbReference type="NCBI Taxonomy" id="3028300"/>
    <lineage>
        <taxon>Archaea</taxon>
        <taxon>Methanobacteriati</taxon>
        <taxon>Methanobacteriota</taxon>
        <taxon>Stenosarchaea group</taxon>
        <taxon>Methanomicrobia</taxon>
        <taxon>Methanomicrobiales</taxon>
        <taxon>Methanocorpusculaceae</taxon>
        <taxon>Methanorbis</taxon>
    </lineage>
</organism>
<dbReference type="EMBL" id="JAWDKB010000004">
    <property type="protein sequence ID" value="MDV0443832.1"/>
    <property type="molecule type" value="Genomic_DNA"/>
</dbReference>
<dbReference type="AlphaFoldDB" id="A0AAE4MH45"/>
<dbReference type="Gene3D" id="3.40.630.30">
    <property type="match status" value="1"/>
</dbReference>
<dbReference type="InterPro" id="IPR000182">
    <property type="entry name" value="GNAT_dom"/>
</dbReference>
<dbReference type="InterPro" id="IPR016181">
    <property type="entry name" value="Acyl_CoA_acyltransferase"/>
</dbReference>
<dbReference type="PROSITE" id="PS51186">
    <property type="entry name" value="GNAT"/>
    <property type="match status" value="1"/>
</dbReference>
<comment type="caution">
    <text evidence="3">The sequence shown here is derived from an EMBL/GenBank/DDBJ whole genome shotgun (WGS) entry which is preliminary data.</text>
</comment>
<dbReference type="PIRSF" id="PIRSF037663">
    <property type="entry name" value="Acetyltransf_GNAT_prd"/>
    <property type="match status" value="1"/>
</dbReference>
<gene>
    <name evidence="3" type="primary">mshD</name>
    <name evidence="3" type="ORF">McpCs1_12150</name>
</gene>
<dbReference type="SUPFAM" id="SSF55729">
    <property type="entry name" value="Acyl-CoA N-acyltransferases (Nat)"/>
    <property type="match status" value="1"/>
</dbReference>
<sequence length="150" mass="16962">MQSVRIRPYTSADYSRICELDAPLFAGMGGPILFRHIEELFPSLFFVAENESGGIIGYILGGVHLDNKTVGKLIRIGVVSNYQRKECGTMLSDALFRELRNHGVTSVHLTVAETNLPAITFYKKLGFVQKERFASYFYPDIPRLSLWKDL</sequence>
<reference evidence="3 4" key="1">
    <citation type="submission" date="2023-06" db="EMBL/GenBank/DDBJ databases">
        <title>Genome sequence of Methancorpusculaceae sp. Cs1.</title>
        <authorList>
            <person name="Protasov E."/>
            <person name="Platt K."/>
            <person name="Poehlein A."/>
            <person name="Daniel R."/>
            <person name="Brune A."/>
        </authorList>
    </citation>
    <scope>NUCLEOTIDE SEQUENCE [LARGE SCALE GENOMIC DNA]</scope>
    <source>
        <strain evidence="3 4">Cs1</strain>
    </source>
</reference>